<dbReference type="NCBIfam" id="TIGR00229">
    <property type="entry name" value="sensory_box"/>
    <property type="match status" value="1"/>
</dbReference>
<reference evidence="10 11" key="1">
    <citation type="journal article" date="2023" name="Antonie Van Leeuwenhoek">
        <title>Mesoterricola silvestris gen. nov., sp. nov., Mesoterricola sediminis sp. nov., Geothrix oryzae sp. nov., Geothrix edaphica sp. nov., Geothrix rubra sp. nov., and Geothrix limicola sp. nov., six novel members of Acidobacteriota isolated from soils.</title>
        <authorList>
            <person name="Itoh H."/>
            <person name="Sugisawa Y."/>
            <person name="Mise K."/>
            <person name="Xu Z."/>
            <person name="Kuniyasu M."/>
            <person name="Ushijima N."/>
            <person name="Kawano K."/>
            <person name="Kobayashi E."/>
            <person name="Shiratori Y."/>
            <person name="Masuda Y."/>
            <person name="Senoo K."/>
        </authorList>
    </citation>
    <scope>NUCLEOTIDE SEQUENCE [LARGE SCALE GENOMIC DNA]</scope>
    <source>
        <strain evidence="10 11">Red804</strain>
    </source>
</reference>
<evidence type="ECO:0000259" key="9">
    <source>
        <dbReference type="PROSITE" id="PS50887"/>
    </source>
</evidence>
<keyword evidence="11" id="KW-1185">Reference proteome</keyword>
<dbReference type="CDD" id="cd12107">
    <property type="entry name" value="Hemerythrin"/>
    <property type="match status" value="1"/>
</dbReference>
<evidence type="ECO:0000256" key="1">
    <source>
        <dbReference type="ARBA" id="ARBA00010587"/>
    </source>
</evidence>
<dbReference type="InterPro" id="IPR013656">
    <property type="entry name" value="PAS_4"/>
</dbReference>
<gene>
    <name evidence="10" type="ORF">GETHLI_20160</name>
</gene>
<dbReference type="Gene3D" id="3.30.70.270">
    <property type="match status" value="1"/>
</dbReference>
<comment type="similarity">
    <text evidence="1">Belongs to the hemerythrin family.</text>
</comment>
<accession>A0ABQ5QHJ4</accession>
<keyword evidence="6" id="KW-0472">Membrane</keyword>
<dbReference type="Pfam" id="PF08448">
    <property type="entry name" value="PAS_4"/>
    <property type="match status" value="1"/>
</dbReference>
<organism evidence="10 11">
    <name type="scientific">Geothrix limicola</name>
    <dbReference type="NCBI Taxonomy" id="2927978"/>
    <lineage>
        <taxon>Bacteria</taxon>
        <taxon>Pseudomonadati</taxon>
        <taxon>Acidobacteriota</taxon>
        <taxon>Holophagae</taxon>
        <taxon>Holophagales</taxon>
        <taxon>Holophagaceae</taxon>
        <taxon>Geothrix</taxon>
    </lineage>
</organism>
<dbReference type="CDD" id="cd01949">
    <property type="entry name" value="GGDEF"/>
    <property type="match status" value="1"/>
</dbReference>
<evidence type="ECO:0000256" key="3">
    <source>
        <dbReference type="ARBA" id="ARBA00022723"/>
    </source>
</evidence>
<dbReference type="InterPro" id="IPR000160">
    <property type="entry name" value="GGDEF_dom"/>
</dbReference>
<dbReference type="SMART" id="SM00267">
    <property type="entry name" value="GGDEF"/>
    <property type="match status" value="1"/>
</dbReference>
<proteinExistence type="inferred from homology"/>
<keyword evidence="3" id="KW-0479">Metal-binding</keyword>
<keyword evidence="6" id="KW-0812">Transmembrane</keyword>
<dbReference type="InterPro" id="IPR012312">
    <property type="entry name" value="Hemerythrin-like"/>
</dbReference>
<evidence type="ECO:0000313" key="11">
    <source>
        <dbReference type="Proteomes" id="UP001165069"/>
    </source>
</evidence>
<dbReference type="InterPro" id="IPR015168">
    <property type="entry name" value="SsuA/THI5"/>
</dbReference>
<dbReference type="Gene3D" id="3.40.190.10">
    <property type="entry name" value="Periplasmic binding protein-like II"/>
    <property type="match status" value="2"/>
</dbReference>
<dbReference type="InterPro" id="IPR050469">
    <property type="entry name" value="Diguanylate_Cyclase"/>
</dbReference>
<feature type="domain" description="PAS" evidence="7">
    <location>
        <begin position="386"/>
        <end position="457"/>
    </location>
</feature>
<dbReference type="PROSITE" id="PS00550">
    <property type="entry name" value="HEMERYTHRINS"/>
    <property type="match status" value="1"/>
</dbReference>
<dbReference type="NCBIfam" id="TIGR00254">
    <property type="entry name" value="GGDEF"/>
    <property type="match status" value="1"/>
</dbReference>
<dbReference type="SUPFAM" id="SSF47188">
    <property type="entry name" value="Hemerythrin-like"/>
    <property type="match status" value="1"/>
</dbReference>
<evidence type="ECO:0000256" key="4">
    <source>
        <dbReference type="ARBA" id="ARBA00023004"/>
    </source>
</evidence>
<dbReference type="InterPro" id="IPR035965">
    <property type="entry name" value="PAS-like_dom_sf"/>
</dbReference>
<dbReference type="InterPro" id="IPR029787">
    <property type="entry name" value="Nucleotide_cyclase"/>
</dbReference>
<sequence length="833" mass="92714">MQPRPPTIPCPLSPETHPVPLRRLRTCLCVFSLAAGLAAAPPDKVTLQLNWRHQFQFAGYYAAEAQGYFREAGLEVEIRDADPNLDAIREVVEGHAQYGVGNSSLLLARQAGQPVVTLAAIFQHSPFLLIARADSGITSIHDLVGHRVMLEPHSEELLAYLAEEGVPLQSLQVQNRPFDPLDLDRGRVDASSAFSTDDPYRLDQAGIPYLTFTPRMGGIDFYGDNLFTTDGEIRNHPARVRAFREACLRGWKYAMQHPEATADLIRAKYGRHLDRNHLLFEAHQMVPLLQPQLVEMGYMYPGRWQHIAEIYQKLGLLPAGFSMEGFLYDPGAEERRAHERTRTVLALVLPISGLFAVAALLVLHANRRQKRTLAAQAELAAAIQDSERKFRFIAEHSADVIWMMDVATQRFTYVSPSVLQLRGFTPEEVMAQPAAASLTPESAARVQAAMIETLAQWDPSQQGLPQVTEVDQPHKDGHLVPTEVVTTFHGDAEGRPLAVLGVTRDITARRRIEAQRQRAWHSLEQLASTDLLTGAWNRRHFEEAVEAEMHRARRHGHALSLLLLDIDHFKRVNDTYGHPEGDRVLRQVADCIRAAIRQSDSLTRWGGEEFIVLMPETDPASAMVLAERIREGIAGHHFEGIGTVTASLGVAEYLPFAPLETWLERADQAMYQAKRKGRNRVEADPARSRSAPVSTPSGGVFLKLVWSDTYHSGQARIDAEHEHLFRTANGLLDLILAGAPAAEVQAFARSLLSEVAQHFQDEEAILKETAFSGLPAHAEKHANLLAKGLELEQAYRSGALPVDSLFQFVAHDVIAQHMLKADKEFFPLFGSRG</sequence>
<feature type="transmembrane region" description="Helical" evidence="6">
    <location>
        <begin position="344"/>
        <end position="363"/>
    </location>
</feature>
<dbReference type="NCBIfam" id="TIGR02481">
    <property type="entry name" value="hemeryth_dom"/>
    <property type="match status" value="1"/>
</dbReference>
<dbReference type="InterPro" id="IPR043128">
    <property type="entry name" value="Rev_trsase/Diguanyl_cyclase"/>
</dbReference>
<dbReference type="Pfam" id="PF00990">
    <property type="entry name" value="GGDEF"/>
    <property type="match status" value="1"/>
</dbReference>
<dbReference type="Pfam" id="PF01814">
    <property type="entry name" value="Hemerythrin"/>
    <property type="match status" value="1"/>
</dbReference>
<evidence type="ECO:0000313" key="10">
    <source>
        <dbReference type="EMBL" id="GLH73514.1"/>
    </source>
</evidence>
<dbReference type="Gene3D" id="3.30.450.20">
    <property type="entry name" value="PAS domain"/>
    <property type="match status" value="1"/>
</dbReference>
<name>A0ABQ5QHJ4_9BACT</name>
<dbReference type="RefSeq" id="WP_285574735.1">
    <property type="nucleotide sequence ID" value="NZ_BSDE01000003.1"/>
</dbReference>
<dbReference type="SUPFAM" id="SSF55785">
    <property type="entry name" value="PYP-like sensor domain (PAS domain)"/>
    <property type="match status" value="1"/>
</dbReference>
<dbReference type="PANTHER" id="PTHR45138">
    <property type="entry name" value="REGULATORY COMPONENTS OF SENSORY TRANSDUCTION SYSTEM"/>
    <property type="match status" value="1"/>
</dbReference>
<dbReference type="InterPro" id="IPR000700">
    <property type="entry name" value="PAS-assoc_C"/>
</dbReference>
<dbReference type="PANTHER" id="PTHR45138:SF9">
    <property type="entry name" value="DIGUANYLATE CYCLASE DGCM-RELATED"/>
    <property type="match status" value="1"/>
</dbReference>
<dbReference type="SUPFAM" id="SSF53850">
    <property type="entry name" value="Periplasmic binding protein-like II"/>
    <property type="match status" value="1"/>
</dbReference>
<dbReference type="PROSITE" id="PS50112">
    <property type="entry name" value="PAS"/>
    <property type="match status" value="1"/>
</dbReference>
<dbReference type="Proteomes" id="UP001165069">
    <property type="component" value="Unassembled WGS sequence"/>
</dbReference>
<evidence type="ECO:0000256" key="6">
    <source>
        <dbReference type="SAM" id="Phobius"/>
    </source>
</evidence>
<evidence type="ECO:0000256" key="2">
    <source>
        <dbReference type="ARBA" id="ARBA00012528"/>
    </source>
</evidence>
<dbReference type="InterPro" id="IPR000014">
    <property type="entry name" value="PAS"/>
</dbReference>
<feature type="domain" description="GGDEF" evidence="9">
    <location>
        <begin position="557"/>
        <end position="686"/>
    </location>
</feature>
<dbReference type="SUPFAM" id="SSF55073">
    <property type="entry name" value="Nucleotide cyclase"/>
    <property type="match status" value="1"/>
</dbReference>
<dbReference type="Gene3D" id="1.20.120.50">
    <property type="entry name" value="Hemerythrin-like"/>
    <property type="match status" value="1"/>
</dbReference>
<dbReference type="CDD" id="cd00130">
    <property type="entry name" value="PAS"/>
    <property type="match status" value="1"/>
</dbReference>
<keyword evidence="4" id="KW-0408">Iron</keyword>
<dbReference type="EC" id="2.7.7.65" evidence="2"/>
<dbReference type="Pfam" id="PF09084">
    <property type="entry name" value="NMT1"/>
    <property type="match status" value="1"/>
</dbReference>
<comment type="catalytic activity">
    <reaction evidence="5">
        <text>2 GTP = 3',3'-c-di-GMP + 2 diphosphate</text>
        <dbReference type="Rhea" id="RHEA:24898"/>
        <dbReference type="ChEBI" id="CHEBI:33019"/>
        <dbReference type="ChEBI" id="CHEBI:37565"/>
        <dbReference type="ChEBI" id="CHEBI:58805"/>
        <dbReference type="EC" id="2.7.7.65"/>
    </reaction>
</comment>
<dbReference type="PROSITE" id="PS50113">
    <property type="entry name" value="PAC"/>
    <property type="match status" value="1"/>
</dbReference>
<comment type="caution">
    <text evidence="10">The sequence shown here is derived from an EMBL/GenBank/DDBJ whole genome shotgun (WGS) entry which is preliminary data.</text>
</comment>
<evidence type="ECO:0000256" key="5">
    <source>
        <dbReference type="ARBA" id="ARBA00034247"/>
    </source>
</evidence>
<evidence type="ECO:0000259" key="8">
    <source>
        <dbReference type="PROSITE" id="PS50113"/>
    </source>
</evidence>
<dbReference type="InterPro" id="IPR016131">
    <property type="entry name" value="Haemerythrin_Fe_BS"/>
</dbReference>
<evidence type="ECO:0000259" key="7">
    <source>
        <dbReference type="PROSITE" id="PS50112"/>
    </source>
</evidence>
<dbReference type="SMART" id="SM00091">
    <property type="entry name" value="PAS"/>
    <property type="match status" value="1"/>
</dbReference>
<keyword evidence="6" id="KW-1133">Transmembrane helix</keyword>
<feature type="domain" description="PAC" evidence="8">
    <location>
        <begin position="466"/>
        <end position="518"/>
    </location>
</feature>
<protein>
    <recommendedName>
        <fullName evidence="2">diguanylate cyclase</fullName>
        <ecNumber evidence="2">2.7.7.65</ecNumber>
    </recommendedName>
</protein>
<dbReference type="EMBL" id="BSDE01000003">
    <property type="protein sequence ID" value="GLH73514.1"/>
    <property type="molecule type" value="Genomic_DNA"/>
</dbReference>
<dbReference type="PROSITE" id="PS50887">
    <property type="entry name" value="GGDEF"/>
    <property type="match status" value="1"/>
</dbReference>
<dbReference type="InterPro" id="IPR012827">
    <property type="entry name" value="Hemerythrin_metal-bd"/>
</dbReference>
<dbReference type="InterPro" id="IPR035938">
    <property type="entry name" value="Hemerythrin-like_sf"/>
</dbReference>